<organism evidence="1 2">
    <name type="scientific">Phaseolus angularis</name>
    <name type="common">Azuki bean</name>
    <name type="synonym">Vigna angularis</name>
    <dbReference type="NCBI Taxonomy" id="3914"/>
    <lineage>
        <taxon>Eukaryota</taxon>
        <taxon>Viridiplantae</taxon>
        <taxon>Streptophyta</taxon>
        <taxon>Embryophyta</taxon>
        <taxon>Tracheophyta</taxon>
        <taxon>Spermatophyta</taxon>
        <taxon>Magnoliopsida</taxon>
        <taxon>eudicotyledons</taxon>
        <taxon>Gunneridae</taxon>
        <taxon>Pentapetalae</taxon>
        <taxon>rosids</taxon>
        <taxon>fabids</taxon>
        <taxon>Fabales</taxon>
        <taxon>Fabaceae</taxon>
        <taxon>Papilionoideae</taxon>
        <taxon>50 kb inversion clade</taxon>
        <taxon>NPAAA clade</taxon>
        <taxon>indigoferoid/millettioid clade</taxon>
        <taxon>Phaseoleae</taxon>
        <taxon>Vigna</taxon>
    </lineage>
</organism>
<protein>
    <submittedName>
        <fullName evidence="1">Uncharacterized protein</fullName>
    </submittedName>
</protein>
<gene>
    <name evidence="1" type="ORF">HKW66_Vig0169390</name>
</gene>
<comment type="caution">
    <text evidence="1">The sequence shown here is derived from an EMBL/GenBank/DDBJ whole genome shotgun (WGS) entry which is preliminary data.</text>
</comment>
<evidence type="ECO:0000313" key="1">
    <source>
        <dbReference type="EMBL" id="KAG2380160.1"/>
    </source>
</evidence>
<dbReference type="EMBL" id="JABFOF010000009">
    <property type="protein sequence ID" value="KAG2380160.1"/>
    <property type="molecule type" value="Genomic_DNA"/>
</dbReference>
<evidence type="ECO:0000313" key="2">
    <source>
        <dbReference type="Proteomes" id="UP000743370"/>
    </source>
</evidence>
<accession>A0A8T0JQI4</accession>
<dbReference type="AlphaFoldDB" id="A0A8T0JQI4"/>
<name>A0A8T0JQI4_PHAAN</name>
<proteinExistence type="predicted"/>
<reference evidence="1 2" key="1">
    <citation type="submission" date="2020-05" db="EMBL/GenBank/DDBJ databases">
        <title>Vigna angularis (adzuki bean) Var. LongXiaoDou No. 4 denovo assembly.</title>
        <authorList>
            <person name="Xiang H."/>
        </authorList>
    </citation>
    <scope>NUCLEOTIDE SEQUENCE [LARGE SCALE GENOMIC DNA]</scope>
    <source>
        <tissue evidence="1">Leaf</tissue>
    </source>
</reference>
<dbReference type="Proteomes" id="UP000743370">
    <property type="component" value="Unassembled WGS sequence"/>
</dbReference>
<sequence>MWIPFPSQTGVFLNGYYFVEIEPWRCSVFVASADEMLYRIAFGKLELFDLLESSIKLKPGGFALCFPMHDMVEREKEKLVAGSCLLNSHTASFYGHR</sequence>